<dbReference type="GO" id="GO:0016779">
    <property type="term" value="F:nucleotidyltransferase activity"/>
    <property type="evidence" value="ECO:0007669"/>
    <property type="project" value="UniProtKB-KW"/>
</dbReference>
<evidence type="ECO:0000313" key="4">
    <source>
        <dbReference type="EMBL" id="MFC6784654.1"/>
    </source>
</evidence>
<evidence type="ECO:0000256" key="1">
    <source>
        <dbReference type="ARBA" id="ARBA00022679"/>
    </source>
</evidence>
<dbReference type="Gene3D" id="3.40.50.620">
    <property type="entry name" value="HUPs"/>
    <property type="match status" value="1"/>
</dbReference>
<proteinExistence type="predicted"/>
<comment type="caution">
    <text evidence="4">The sequence shown here is derived from an EMBL/GenBank/DDBJ whole genome shotgun (WGS) entry which is preliminary data.</text>
</comment>
<name>A0ABD5T5Z7_9EURY</name>
<keyword evidence="2 4" id="KW-0548">Nucleotidyltransferase</keyword>
<dbReference type="Pfam" id="PF01467">
    <property type="entry name" value="CTP_transf_like"/>
    <property type="match status" value="1"/>
</dbReference>
<dbReference type="NCBIfam" id="TIGR00125">
    <property type="entry name" value="cyt_tran_rel"/>
    <property type="match status" value="1"/>
</dbReference>
<dbReference type="RefSeq" id="WP_284063477.1">
    <property type="nucleotide sequence ID" value="NZ_CP126159.1"/>
</dbReference>
<feature type="domain" description="Cytidyltransferase-like" evidence="3">
    <location>
        <begin position="17"/>
        <end position="153"/>
    </location>
</feature>
<evidence type="ECO:0000313" key="5">
    <source>
        <dbReference type="Proteomes" id="UP001596443"/>
    </source>
</evidence>
<dbReference type="GeneID" id="81211370"/>
<dbReference type="PANTHER" id="PTHR21342:SF0">
    <property type="entry name" value="BIFUNCTIONAL NMN ADENYLYLTRANSFERASE_NUDIX HYDROLASE"/>
    <property type="match status" value="1"/>
</dbReference>
<dbReference type="EMBL" id="JBHSWX010000001">
    <property type="protein sequence ID" value="MFC6784654.1"/>
    <property type="molecule type" value="Genomic_DNA"/>
</dbReference>
<keyword evidence="1" id="KW-0808">Transferase</keyword>
<dbReference type="InterPro" id="IPR014729">
    <property type="entry name" value="Rossmann-like_a/b/a_fold"/>
</dbReference>
<sequence length="196" mass="21541">MTGERDDADPLIGHVHGRFQPFHDGHLAYCEWAAGECDELIVGITNADPSHVAAEAADPDRDDPRNNPFRYHERHRMVTAALSSADLGVPVRVLPFPINRPSLWVQYAPANAVHLLRVLEEWHEVKAARLRDHGRAVHTIEAERTVSGTAIREAMAADHERGDGADSGWRGAVPDPVAAVVDDIDGVARVRSLYSD</sequence>
<dbReference type="InterPro" id="IPR004821">
    <property type="entry name" value="Cyt_trans-like"/>
</dbReference>
<dbReference type="SUPFAM" id="SSF52374">
    <property type="entry name" value="Nucleotidylyl transferase"/>
    <property type="match status" value="1"/>
</dbReference>
<gene>
    <name evidence="4" type="ORF">ACFQFD_01215</name>
</gene>
<organism evidence="4 5">
    <name type="scientific">Halobaculum halobium</name>
    <dbReference type="NCBI Taxonomy" id="3032281"/>
    <lineage>
        <taxon>Archaea</taxon>
        <taxon>Methanobacteriati</taxon>
        <taxon>Methanobacteriota</taxon>
        <taxon>Stenosarchaea group</taxon>
        <taxon>Halobacteria</taxon>
        <taxon>Halobacteriales</taxon>
        <taxon>Haloferacaceae</taxon>
        <taxon>Halobaculum</taxon>
    </lineage>
</organism>
<dbReference type="Proteomes" id="UP001596443">
    <property type="component" value="Unassembled WGS sequence"/>
</dbReference>
<keyword evidence="5" id="KW-1185">Reference proteome</keyword>
<evidence type="ECO:0000256" key="2">
    <source>
        <dbReference type="ARBA" id="ARBA00022695"/>
    </source>
</evidence>
<dbReference type="PANTHER" id="PTHR21342">
    <property type="entry name" value="PHOSPHOPANTETHEINE ADENYLYLTRANSFERASE"/>
    <property type="match status" value="1"/>
</dbReference>
<dbReference type="AlphaFoldDB" id="A0ABD5T5Z7"/>
<evidence type="ECO:0000259" key="3">
    <source>
        <dbReference type="Pfam" id="PF01467"/>
    </source>
</evidence>
<reference evidence="4 5" key="1">
    <citation type="journal article" date="2019" name="Int. J. Syst. Evol. Microbiol.">
        <title>The Global Catalogue of Microorganisms (GCM) 10K type strain sequencing project: providing services to taxonomists for standard genome sequencing and annotation.</title>
        <authorList>
            <consortium name="The Broad Institute Genomics Platform"/>
            <consortium name="The Broad Institute Genome Sequencing Center for Infectious Disease"/>
            <person name="Wu L."/>
            <person name="Ma J."/>
        </authorList>
    </citation>
    <scope>NUCLEOTIDE SEQUENCE [LARGE SCALE GENOMIC DNA]</scope>
    <source>
        <strain evidence="4 5">SYNS20</strain>
    </source>
</reference>
<protein>
    <submittedName>
        <fullName evidence="4">Adenylyltransferase/cytidyltransferase family protein</fullName>
    </submittedName>
</protein>
<accession>A0ABD5T5Z7</accession>